<dbReference type="HOGENOM" id="CLU_1366960_0_0_1"/>
<gene>
    <name evidence="1" type="ORF">SCLCIDRAFT_1212097</name>
</gene>
<dbReference type="AlphaFoldDB" id="A0A0C3DYS6"/>
<dbReference type="SUPFAM" id="SSF52540">
    <property type="entry name" value="P-loop containing nucleoside triphosphate hydrolases"/>
    <property type="match status" value="1"/>
</dbReference>
<accession>A0A0C3DYS6</accession>
<dbReference type="OrthoDB" id="8954335at2759"/>
<evidence type="ECO:0000313" key="2">
    <source>
        <dbReference type="Proteomes" id="UP000053989"/>
    </source>
</evidence>
<dbReference type="STRING" id="1036808.A0A0C3DYS6"/>
<reference evidence="2" key="2">
    <citation type="submission" date="2015-01" db="EMBL/GenBank/DDBJ databases">
        <title>Evolutionary Origins and Diversification of the Mycorrhizal Mutualists.</title>
        <authorList>
            <consortium name="DOE Joint Genome Institute"/>
            <consortium name="Mycorrhizal Genomics Consortium"/>
            <person name="Kohler A."/>
            <person name="Kuo A."/>
            <person name="Nagy L.G."/>
            <person name="Floudas D."/>
            <person name="Copeland A."/>
            <person name="Barry K.W."/>
            <person name="Cichocki N."/>
            <person name="Veneault-Fourrey C."/>
            <person name="LaButti K."/>
            <person name="Lindquist E.A."/>
            <person name="Lipzen A."/>
            <person name="Lundell T."/>
            <person name="Morin E."/>
            <person name="Murat C."/>
            <person name="Riley R."/>
            <person name="Ohm R."/>
            <person name="Sun H."/>
            <person name="Tunlid A."/>
            <person name="Henrissat B."/>
            <person name="Grigoriev I.V."/>
            <person name="Hibbett D.S."/>
            <person name="Martin F."/>
        </authorList>
    </citation>
    <scope>NUCLEOTIDE SEQUENCE [LARGE SCALE GENOMIC DNA]</scope>
    <source>
        <strain evidence="2">Foug A</strain>
    </source>
</reference>
<dbReference type="Proteomes" id="UP000053989">
    <property type="component" value="Unassembled WGS sequence"/>
</dbReference>
<dbReference type="InParanoid" id="A0A0C3DYS6"/>
<name>A0A0C3DYS6_9AGAM</name>
<dbReference type="Gene3D" id="3.40.50.300">
    <property type="entry name" value="P-loop containing nucleotide triphosphate hydrolases"/>
    <property type="match status" value="1"/>
</dbReference>
<keyword evidence="2" id="KW-1185">Reference proteome</keyword>
<dbReference type="EMBL" id="KN822021">
    <property type="protein sequence ID" value="KIM65690.1"/>
    <property type="molecule type" value="Genomic_DNA"/>
</dbReference>
<organism evidence="1 2">
    <name type="scientific">Scleroderma citrinum Foug A</name>
    <dbReference type="NCBI Taxonomy" id="1036808"/>
    <lineage>
        <taxon>Eukaryota</taxon>
        <taxon>Fungi</taxon>
        <taxon>Dikarya</taxon>
        <taxon>Basidiomycota</taxon>
        <taxon>Agaricomycotina</taxon>
        <taxon>Agaricomycetes</taxon>
        <taxon>Agaricomycetidae</taxon>
        <taxon>Boletales</taxon>
        <taxon>Sclerodermatineae</taxon>
        <taxon>Sclerodermataceae</taxon>
        <taxon>Scleroderma</taxon>
    </lineage>
</organism>
<reference evidence="1 2" key="1">
    <citation type="submission" date="2014-04" db="EMBL/GenBank/DDBJ databases">
        <authorList>
            <consortium name="DOE Joint Genome Institute"/>
            <person name="Kuo A."/>
            <person name="Kohler A."/>
            <person name="Nagy L.G."/>
            <person name="Floudas D."/>
            <person name="Copeland A."/>
            <person name="Barry K.W."/>
            <person name="Cichocki N."/>
            <person name="Veneault-Fourrey C."/>
            <person name="LaButti K."/>
            <person name="Lindquist E.A."/>
            <person name="Lipzen A."/>
            <person name="Lundell T."/>
            <person name="Morin E."/>
            <person name="Murat C."/>
            <person name="Sun H."/>
            <person name="Tunlid A."/>
            <person name="Henrissat B."/>
            <person name="Grigoriev I.V."/>
            <person name="Hibbett D.S."/>
            <person name="Martin F."/>
            <person name="Nordberg H.P."/>
            <person name="Cantor M.N."/>
            <person name="Hua S.X."/>
        </authorList>
    </citation>
    <scope>NUCLEOTIDE SEQUENCE [LARGE SCALE GENOMIC DNA]</scope>
    <source>
        <strain evidence="1 2">Foug A</strain>
    </source>
</reference>
<dbReference type="InterPro" id="IPR027417">
    <property type="entry name" value="P-loop_NTPase"/>
</dbReference>
<proteinExistence type="predicted"/>
<evidence type="ECO:0000313" key="1">
    <source>
        <dbReference type="EMBL" id="KIM65690.1"/>
    </source>
</evidence>
<protein>
    <submittedName>
        <fullName evidence="1">Uncharacterized protein</fullName>
    </submittedName>
</protein>
<sequence>MRATEHRLFVDPMHINIWDTVGLEEPEMGVNGYFPAIEKAHALIRRLREVGGVNLLLFCIRGNRITTTAQSNYRLFYEVLCEEQVPVGLVITNLEREVNMEDWWVRNKKSIEKYGIKCAGHACVTGLPDDRGPDGKYAKSRKAMEDLLRQHDGSGIREVCQGGRILKRRWSKGADWIREPLGVLWRRWRTTLILLINQFY</sequence>